<accession>A9CIG2</accession>
<dbReference type="OrthoDB" id="9814204at2"/>
<dbReference type="SUPFAM" id="SSF56601">
    <property type="entry name" value="beta-lactamase/transpeptidase-like"/>
    <property type="match status" value="1"/>
</dbReference>
<dbReference type="EnsemblBacteria" id="AAK87677">
    <property type="protein sequence ID" value="AAK87677"/>
    <property type="gene ID" value="Atu1917"/>
</dbReference>
<proteinExistence type="predicted"/>
<dbReference type="STRING" id="176299.Atu1917"/>
<dbReference type="PANTHER" id="PTHR43283">
    <property type="entry name" value="BETA-LACTAMASE-RELATED"/>
    <property type="match status" value="1"/>
</dbReference>
<organism evidence="2 3">
    <name type="scientific">Agrobacterium fabrum (strain C58 / ATCC 33970)</name>
    <name type="common">Agrobacterium tumefaciens (strain C58)</name>
    <dbReference type="NCBI Taxonomy" id="176299"/>
    <lineage>
        <taxon>Bacteria</taxon>
        <taxon>Pseudomonadati</taxon>
        <taxon>Pseudomonadota</taxon>
        <taxon>Alphaproteobacteria</taxon>
        <taxon>Hyphomicrobiales</taxon>
        <taxon>Rhizobiaceae</taxon>
        <taxon>Rhizobium/Agrobacterium group</taxon>
        <taxon>Agrobacterium</taxon>
        <taxon>Agrobacterium tumefaciens complex</taxon>
    </lineage>
</organism>
<reference evidence="2 3" key="2">
    <citation type="journal article" date="2001" name="Science">
        <title>Genome sequence of the plant pathogen and biotechnology agent Agrobacterium tumefaciens C58.</title>
        <authorList>
            <person name="Goodner B."/>
            <person name="Hinkle G."/>
            <person name="Gattung S."/>
            <person name="Miller N."/>
            <person name="Blanchard M."/>
            <person name="Qurollo B."/>
            <person name="Goldman B.S."/>
            <person name="Cao Y."/>
            <person name="Askenazi M."/>
            <person name="Halling C."/>
            <person name="Mullin L."/>
            <person name="Houmiel K."/>
            <person name="Gordon J."/>
            <person name="Vaudin M."/>
            <person name="Iartchouk O."/>
            <person name="Epp A."/>
            <person name="Liu F."/>
            <person name="Wollam C."/>
            <person name="Allinger M."/>
            <person name="Doughty D."/>
            <person name="Scott C."/>
            <person name="Lappas C."/>
            <person name="Markelz B."/>
            <person name="Flanagan C."/>
            <person name="Crowell C."/>
            <person name="Gurson J."/>
            <person name="Lomo C."/>
            <person name="Sear C."/>
            <person name="Strub G."/>
            <person name="Cielo C."/>
            <person name="Slater S."/>
        </authorList>
    </citation>
    <scope>NUCLEOTIDE SEQUENCE [LARGE SCALE GENOMIC DNA]</scope>
    <source>
        <strain evidence="3">C58 / ATCC 33970</strain>
    </source>
</reference>
<feature type="domain" description="Beta-lactamase-related" evidence="1">
    <location>
        <begin position="158"/>
        <end position="429"/>
    </location>
</feature>
<evidence type="ECO:0000313" key="3">
    <source>
        <dbReference type="Proteomes" id="UP000000813"/>
    </source>
</evidence>
<dbReference type="PIR" id="AC2812">
    <property type="entry name" value="AC2812"/>
</dbReference>
<dbReference type="PIR" id="D97590">
    <property type="entry name" value="D97590"/>
</dbReference>
<dbReference type="SMR" id="A9CIG2"/>
<evidence type="ECO:0000259" key="1">
    <source>
        <dbReference type="Pfam" id="PF00144"/>
    </source>
</evidence>
<dbReference type="Gene3D" id="3.40.710.10">
    <property type="entry name" value="DD-peptidase/beta-lactamase superfamily"/>
    <property type="match status" value="1"/>
</dbReference>
<sequence length="446" mass="48644">MLGLVPSICNQSMLCDVDARDRPEHDVERDVRFTVVRSAALWAAFCCPNQMTHLGSQTDSSASQADSLTPFNILFSHNKCEIAGSPSATQQSHWSDVRPATLFQNAAMPNFITMKRRTALTLIASLPFAPLARAQSAGNNIRFDPLLTQADALSSLKAVIVSIDGEEVASRAYHGASLNGSTNIKSASKSVISALVGMAIDRKIIEGADQPIATILRGDFPPNPDPRLERITVGNLLSMQSGLERMSGPNYGRWVASRNWVRMALGSGFAGEPGGGMLYSTASTHLLSAILTKASGRSTLSLARDWFRPLEGFSIGGWERDPQGIYLGGNQMAMTARSLLAFGELYRLGGVTPDGERLISQEWISQSWQQRTNSVFNGDGYGYCWFIKEMAGETVYYAWGYGGQMLYIVPARRLSVVMTSREDAPSARTGYRDQLHGLMEDIIRAV</sequence>
<dbReference type="KEGG" id="atu:Atu1917"/>
<dbReference type="InterPro" id="IPR050789">
    <property type="entry name" value="Diverse_Enzym_Activities"/>
</dbReference>
<dbReference type="AlphaFoldDB" id="A9CIG2"/>
<dbReference type="PANTHER" id="PTHR43283:SF7">
    <property type="entry name" value="BETA-LACTAMASE-RELATED DOMAIN-CONTAINING PROTEIN"/>
    <property type="match status" value="1"/>
</dbReference>
<dbReference type="Pfam" id="PF00144">
    <property type="entry name" value="Beta-lactamase"/>
    <property type="match status" value="1"/>
</dbReference>
<dbReference type="Proteomes" id="UP000000813">
    <property type="component" value="Chromosome circular"/>
</dbReference>
<dbReference type="PhylomeDB" id="A9CIG2"/>
<protein>
    <recommendedName>
        <fullName evidence="1">Beta-lactamase-related domain-containing protein</fullName>
    </recommendedName>
</protein>
<gene>
    <name evidence="2" type="ordered locus">Atu1917</name>
</gene>
<dbReference type="InterPro" id="IPR001466">
    <property type="entry name" value="Beta-lactam-related"/>
</dbReference>
<name>A9CIG2_AGRFC</name>
<dbReference type="BioCyc" id="AGRO:ATU1917-MONOMER"/>
<evidence type="ECO:0000313" key="2">
    <source>
        <dbReference type="EMBL" id="AAK87677.1"/>
    </source>
</evidence>
<dbReference type="HOGENOM" id="CLU_030169_1_4_5"/>
<dbReference type="eggNOG" id="COG1680">
    <property type="taxonomic scope" value="Bacteria"/>
</dbReference>
<dbReference type="EMBL" id="AE007869">
    <property type="protein sequence ID" value="AAK87677.1"/>
    <property type="molecule type" value="Genomic_DNA"/>
</dbReference>
<reference evidence="2 3" key="1">
    <citation type="journal article" date="2001" name="Science">
        <title>The genome of the natural genetic engineer Agrobacterium tumefaciens C58.</title>
        <authorList>
            <person name="Wood D.W."/>
            <person name="Setubal J.C."/>
            <person name="Kaul R."/>
            <person name="Monks D.E."/>
            <person name="Kitajima J.P."/>
            <person name="Okura V.K."/>
            <person name="Zhou Y."/>
            <person name="Chen L."/>
            <person name="Wood G.E."/>
            <person name="Almeida N.F.Jr."/>
            <person name="Woo L."/>
            <person name="Chen Y."/>
            <person name="Paulsen I.T."/>
            <person name="Eisen J.A."/>
            <person name="Karp P.D."/>
            <person name="Bovee D.Sr."/>
            <person name="Chapman P."/>
            <person name="Clendenning J."/>
            <person name="Deatherage G."/>
            <person name="Gillet W."/>
            <person name="Grant C."/>
            <person name="Kutyavin T."/>
            <person name="Levy R."/>
            <person name="Li M.J."/>
            <person name="McClelland E."/>
            <person name="Palmieri A."/>
            <person name="Raymond C."/>
            <person name="Rouse G."/>
            <person name="Saenphimmachak C."/>
            <person name="Wu Z."/>
            <person name="Romero P."/>
            <person name="Gordon D."/>
            <person name="Zhang S."/>
            <person name="Yoo H."/>
            <person name="Tao Y."/>
            <person name="Biddle P."/>
            <person name="Jung M."/>
            <person name="Krespan W."/>
            <person name="Perry M."/>
            <person name="Gordon-Kamm B."/>
            <person name="Liao L."/>
            <person name="Kim S."/>
            <person name="Hendrick C."/>
            <person name="Zhao Z.Y."/>
            <person name="Dolan M."/>
            <person name="Chumley F."/>
            <person name="Tingey S.V."/>
            <person name="Tomb J.F."/>
            <person name="Gordon M.P."/>
            <person name="Olson M.V."/>
            <person name="Nester E.W."/>
        </authorList>
    </citation>
    <scope>NUCLEOTIDE SEQUENCE [LARGE SCALE GENOMIC DNA]</scope>
    <source>
        <strain evidence="3">C58 / ATCC 33970</strain>
    </source>
</reference>
<dbReference type="InterPro" id="IPR012338">
    <property type="entry name" value="Beta-lactam/transpept-like"/>
</dbReference>
<dbReference type="PATRIC" id="fig|176299.10.peg.1927"/>
<keyword evidence="3" id="KW-1185">Reference proteome</keyword>